<gene>
    <name evidence="1" type="ORF">ACCO45_009924</name>
</gene>
<keyword evidence="2" id="KW-1185">Reference proteome</keyword>
<sequence length="147" mass="16232">MSEPRTSCCVPVVKFPHGQASRQQLESEILKAKIARAEASGPRAVTQHATIMDISPDGTLSTLREGSNQWTAFPGNENQIGNVPMCCDPMGLQWVMDILEDKPRPTNSRPGLIYMLCGATQHSNVDHTDHESPPIPIGPHYMIIWPF</sequence>
<evidence type="ECO:0000313" key="2">
    <source>
        <dbReference type="Proteomes" id="UP001638806"/>
    </source>
</evidence>
<comment type="caution">
    <text evidence="1">The sequence shown here is derived from an EMBL/GenBank/DDBJ whole genome shotgun (WGS) entry which is preliminary data.</text>
</comment>
<dbReference type="Proteomes" id="UP001638806">
    <property type="component" value="Unassembled WGS sequence"/>
</dbReference>
<proteinExistence type="predicted"/>
<protein>
    <submittedName>
        <fullName evidence="1">Uncharacterized protein</fullName>
    </submittedName>
</protein>
<name>A0ACC4DDE0_PURLI</name>
<reference evidence="1" key="1">
    <citation type="submission" date="2024-12" db="EMBL/GenBank/DDBJ databases">
        <title>Comparative genomics and development of molecular markers within Purpureocillium lilacinum and among Purpureocillium species.</title>
        <authorList>
            <person name="Yeh Z.-Y."/>
            <person name="Ni N.-T."/>
            <person name="Lo P.-H."/>
            <person name="Mushyakhwo K."/>
            <person name="Lin C.-F."/>
            <person name="Nai Y.-S."/>
        </authorList>
    </citation>
    <scope>NUCLEOTIDE SEQUENCE</scope>
    <source>
        <strain evidence="1">NCHU-NPUST-175</strain>
    </source>
</reference>
<organism evidence="1 2">
    <name type="scientific">Purpureocillium lilacinum</name>
    <name type="common">Paecilomyces lilacinus</name>
    <dbReference type="NCBI Taxonomy" id="33203"/>
    <lineage>
        <taxon>Eukaryota</taxon>
        <taxon>Fungi</taxon>
        <taxon>Dikarya</taxon>
        <taxon>Ascomycota</taxon>
        <taxon>Pezizomycotina</taxon>
        <taxon>Sordariomycetes</taxon>
        <taxon>Hypocreomycetidae</taxon>
        <taxon>Hypocreales</taxon>
        <taxon>Ophiocordycipitaceae</taxon>
        <taxon>Purpureocillium</taxon>
    </lineage>
</organism>
<accession>A0ACC4DDE0</accession>
<dbReference type="EMBL" id="JBGNUJ010000010">
    <property type="protein sequence ID" value="KAL3954361.1"/>
    <property type="molecule type" value="Genomic_DNA"/>
</dbReference>
<evidence type="ECO:0000313" key="1">
    <source>
        <dbReference type="EMBL" id="KAL3954361.1"/>
    </source>
</evidence>